<comment type="caution">
    <text evidence="1">The sequence shown here is derived from an EMBL/GenBank/DDBJ whole genome shotgun (WGS) entry which is preliminary data.</text>
</comment>
<dbReference type="GeneID" id="37109617"/>
<dbReference type="OrthoDB" id="4500700at2759"/>
<feature type="non-terminal residue" evidence="1">
    <location>
        <position position="170"/>
    </location>
</feature>
<dbReference type="EMBL" id="MSFK01000007">
    <property type="protein sequence ID" value="PWY92964.1"/>
    <property type="molecule type" value="Genomic_DNA"/>
</dbReference>
<dbReference type="AlphaFoldDB" id="A0A317X2V0"/>
<evidence type="ECO:0000313" key="1">
    <source>
        <dbReference type="EMBL" id="PWY92964.1"/>
    </source>
</evidence>
<gene>
    <name evidence="1" type="ORF">BO94DRAFT_430497</name>
</gene>
<dbReference type="Proteomes" id="UP000246702">
    <property type="component" value="Unassembled WGS sequence"/>
</dbReference>
<feature type="non-terminal residue" evidence="1">
    <location>
        <position position="1"/>
    </location>
</feature>
<dbReference type="RefSeq" id="XP_025469725.1">
    <property type="nucleotide sequence ID" value="XM_025607474.1"/>
</dbReference>
<reference evidence="1 2" key="1">
    <citation type="submission" date="2016-12" db="EMBL/GenBank/DDBJ databases">
        <title>The genomes of Aspergillus section Nigri reveals drivers in fungal speciation.</title>
        <authorList>
            <consortium name="DOE Joint Genome Institute"/>
            <person name="Vesth T.C."/>
            <person name="Nybo J."/>
            <person name="Theobald S."/>
            <person name="Brandl J."/>
            <person name="Frisvad J.C."/>
            <person name="Nielsen K.F."/>
            <person name="Lyhne E.K."/>
            <person name="Kogle M.E."/>
            <person name="Kuo A."/>
            <person name="Riley R."/>
            <person name="Clum A."/>
            <person name="Nolan M."/>
            <person name="Lipzen A."/>
            <person name="Salamov A."/>
            <person name="Henrissat B."/>
            <person name="Wiebenga A."/>
            <person name="De Vries R.P."/>
            <person name="Grigoriev I.V."/>
            <person name="Mortensen U.H."/>
            <person name="Andersen M.R."/>
            <person name="Baker S.E."/>
        </authorList>
    </citation>
    <scope>NUCLEOTIDE SEQUENCE [LARGE SCALE GENOMIC DNA]</scope>
    <source>
        <strain evidence="1 2">CBS 115572</strain>
    </source>
</reference>
<sequence>PLDEPVGNLSKFQGLRSGFQHTEERERLTDALHSIFRTRGNLLHPDAQQDVAQCDFIYDVCMYKSDHTPLLRRMVVDFETEVCIIHDELYRALNIPIERYEGPPISVVGREGKATPLGKVRATWNMPKDENFYCAEFLVMHGVEFDVLLGTSTVRELGLYRRDPALASRL</sequence>
<name>A0A317X2V0_9EURO</name>
<evidence type="ECO:0000313" key="2">
    <source>
        <dbReference type="Proteomes" id="UP000246702"/>
    </source>
</evidence>
<protein>
    <submittedName>
        <fullName evidence="1">Uncharacterized protein</fullName>
    </submittedName>
</protein>
<organism evidence="1 2">
    <name type="scientific">Aspergillus sclerotioniger CBS 115572</name>
    <dbReference type="NCBI Taxonomy" id="1450535"/>
    <lineage>
        <taxon>Eukaryota</taxon>
        <taxon>Fungi</taxon>
        <taxon>Dikarya</taxon>
        <taxon>Ascomycota</taxon>
        <taxon>Pezizomycotina</taxon>
        <taxon>Eurotiomycetes</taxon>
        <taxon>Eurotiomycetidae</taxon>
        <taxon>Eurotiales</taxon>
        <taxon>Aspergillaceae</taxon>
        <taxon>Aspergillus</taxon>
        <taxon>Aspergillus subgen. Circumdati</taxon>
    </lineage>
</organism>
<accession>A0A317X2V0</accession>
<keyword evidence="2" id="KW-1185">Reference proteome</keyword>
<proteinExistence type="predicted"/>